<evidence type="ECO:0000313" key="2">
    <source>
        <dbReference type="Proteomes" id="UP000477311"/>
    </source>
</evidence>
<evidence type="ECO:0000313" key="1">
    <source>
        <dbReference type="EMBL" id="NGO38995.1"/>
    </source>
</evidence>
<gene>
    <name evidence="1" type="ORF">G4L39_06240</name>
</gene>
<accession>A0A6M1RQQ7</accession>
<organism evidence="1 2">
    <name type="scientific">Limisphaera ngatamarikiensis</name>
    <dbReference type="NCBI Taxonomy" id="1324935"/>
    <lineage>
        <taxon>Bacteria</taxon>
        <taxon>Pseudomonadati</taxon>
        <taxon>Verrucomicrobiota</taxon>
        <taxon>Verrucomicrobiia</taxon>
        <taxon>Limisphaerales</taxon>
        <taxon>Limisphaeraceae</taxon>
        <taxon>Limisphaera</taxon>
    </lineage>
</organism>
<sequence length="182" mass="20334">MTTSTILVLLFGGLLSIHLLALRLDKLGRAKLAATDDARRSLSLLEREVRSAGWVQVGMGDDVSFNPVPPGQPQIGNALQIYPDKSQTNRFVRYYLDEETQRLLRLSSDDSGVRPVASFVTNTMVFTAEDFAGNVQTNSFNNRVIGLTLEFSQLIFPTMPVGPGAFYDFYQVRTRITRRSLE</sequence>
<comment type="caution">
    <text evidence="1">The sequence shown here is derived from an EMBL/GenBank/DDBJ whole genome shotgun (WGS) entry which is preliminary data.</text>
</comment>
<reference evidence="1 2" key="1">
    <citation type="submission" date="2020-02" db="EMBL/GenBank/DDBJ databases">
        <title>Draft genome sequence of Limisphaera ngatamarikiensis NGM72.4T, a thermophilic Verrucomicrobia grouped in subdivision 3.</title>
        <authorList>
            <person name="Carere C.R."/>
            <person name="Steen J."/>
            <person name="Hugenholtz P."/>
            <person name="Stott M.B."/>
        </authorList>
    </citation>
    <scope>NUCLEOTIDE SEQUENCE [LARGE SCALE GENOMIC DNA]</scope>
    <source>
        <strain evidence="1 2">NGM72.4</strain>
    </source>
</reference>
<keyword evidence="2" id="KW-1185">Reference proteome</keyword>
<name>A0A6M1RQQ7_9BACT</name>
<dbReference type="Proteomes" id="UP000477311">
    <property type="component" value="Unassembled WGS sequence"/>
</dbReference>
<dbReference type="AlphaFoldDB" id="A0A6M1RQQ7"/>
<dbReference type="EMBL" id="JAAKYA010000042">
    <property type="protein sequence ID" value="NGO38995.1"/>
    <property type="molecule type" value="Genomic_DNA"/>
</dbReference>
<proteinExistence type="predicted"/>
<protein>
    <submittedName>
        <fullName evidence="1">Uncharacterized protein</fullName>
    </submittedName>
</protein>